<accession>A0A6B9XP53</accession>
<gene>
    <name evidence="2" type="primary">orf03775</name>
    <name evidence="2" type="ORF">Q903MT_gene3752</name>
</gene>
<organism evidence="2">
    <name type="scientific">Picea sitchensis</name>
    <name type="common">Sitka spruce</name>
    <name type="synonym">Pinus sitchensis</name>
    <dbReference type="NCBI Taxonomy" id="3332"/>
    <lineage>
        <taxon>Eukaryota</taxon>
        <taxon>Viridiplantae</taxon>
        <taxon>Streptophyta</taxon>
        <taxon>Embryophyta</taxon>
        <taxon>Tracheophyta</taxon>
        <taxon>Spermatophyta</taxon>
        <taxon>Pinopsida</taxon>
        <taxon>Pinidae</taxon>
        <taxon>Conifers I</taxon>
        <taxon>Pinales</taxon>
        <taxon>Pinaceae</taxon>
        <taxon>Picea</taxon>
    </lineage>
</organism>
<keyword evidence="2" id="KW-0496">Mitochondrion</keyword>
<name>A0A6B9XP53_PICSI</name>
<dbReference type="EMBL" id="MK697699">
    <property type="protein sequence ID" value="QHR89730.1"/>
    <property type="molecule type" value="Genomic_DNA"/>
</dbReference>
<feature type="compositionally biased region" description="Polar residues" evidence="1">
    <location>
        <begin position="25"/>
        <end position="47"/>
    </location>
</feature>
<proteinExistence type="predicted"/>
<evidence type="ECO:0000256" key="1">
    <source>
        <dbReference type="SAM" id="MobiDB-lite"/>
    </source>
</evidence>
<dbReference type="AlphaFoldDB" id="A0A6B9XP53"/>
<evidence type="ECO:0000313" key="2">
    <source>
        <dbReference type="EMBL" id="QHR89730.1"/>
    </source>
</evidence>
<feature type="region of interest" description="Disordered" evidence="1">
    <location>
        <begin position="22"/>
        <end position="47"/>
    </location>
</feature>
<reference evidence="2" key="1">
    <citation type="submission" date="2019-03" db="EMBL/GenBank/DDBJ databases">
        <title>Largest Complete Mitochondrial Genome of a Gymnosperm, Sitka Spruce (Picea sitchensis), Indicates Complex Physical Structure.</title>
        <authorList>
            <person name="Jackman S.D."/>
            <person name="Coombe L."/>
            <person name="Warren R."/>
            <person name="Kirk H."/>
            <person name="Trinh E."/>
            <person name="McLeod T."/>
            <person name="Pleasance S."/>
            <person name="Pandoh P."/>
            <person name="Zhao Y."/>
            <person name="Coope R."/>
            <person name="Bousquet J."/>
            <person name="Bohlmann J.C."/>
            <person name="Jones S.J.M."/>
            <person name="Birol I."/>
        </authorList>
    </citation>
    <scope>NUCLEOTIDE SEQUENCE</scope>
    <source>
        <strain evidence="2">Q903</strain>
    </source>
</reference>
<protein>
    <submittedName>
        <fullName evidence="2">Uncharacterized protein</fullName>
    </submittedName>
</protein>
<sequence>MHIYTMHYLHLDERKAIYRTDHGFGQTNSLNRAAPHTGQSQQQQKDG</sequence>
<geneLocation type="mitochondrion" evidence="2"/>